<keyword evidence="1" id="KW-1133">Transmembrane helix</keyword>
<evidence type="ECO:0000313" key="2">
    <source>
        <dbReference type="EMBL" id="AWU48252.1"/>
    </source>
</evidence>
<sequence length="58" mass="6803">MSYNRQPVAEDPMQIWGAVGVLLILLLFVIWLFLPEVVYASCLILHEPPRVSWRVFYL</sequence>
<dbReference type="EMBL" id="MG904995">
    <property type="protein sequence ID" value="AWU48252.1"/>
    <property type="molecule type" value="Genomic_DNA"/>
</dbReference>
<protein>
    <submittedName>
        <fullName evidence="2">Uncharacterized protein</fullName>
    </submittedName>
</protein>
<keyword evidence="2" id="KW-0614">Plasmid</keyword>
<name>A0A3S7MB75_ECOLX</name>
<feature type="transmembrane region" description="Helical" evidence="1">
    <location>
        <begin position="15"/>
        <end position="34"/>
    </location>
</feature>
<proteinExistence type="predicted"/>
<keyword evidence="1" id="KW-0472">Membrane</keyword>
<geneLocation type="plasmid" evidence="2">
    <name>p15ODAR</name>
</geneLocation>
<dbReference type="AlphaFoldDB" id="A0A3S7MB75"/>
<keyword evidence="1" id="KW-0812">Transmembrane</keyword>
<evidence type="ECO:0000256" key="1">
    <source>
        <dbReference type="SAM" id="Phobius"/>
    </source>
</evidence>
<accession>A0A3S7MB75</accession>
<reference evidence="2" key="1">
    <citation type="submission" date="2018-02" db="EMBL/GenBank/DDBJ databases">
        <title>Multidrug Resistance Plasmids in Enterovirulent Escherichia coli Strains from Pigs in Switzerland.</title>
        <authorList>
            <person name="Brilhante M."/>
            <person name="Perreten V."/>
            <person name="Dona V."/>
        </authorList>
    </citation>
    <scope>NUCLEOTIDE SEQUENCE</scope>
    <source>
        <strain evidence="2">15OD0495</strain>
        <plasmid evidence="2">p15ODAR</plasmid>
    </source>
</reference>
<organism evidence="2">
    <name type="scientific">Escherichia coli</name>
    <dbReference type="NCBI Taxonomy" id="562"/>
    <lineage>
        <taxon>Bacteria</taxon>
        <taxon>Pseudomonadati</taxon>
        <taxon>Pseudomonadota</taxon>
        <taxon>Gammaproteobacteria</taxon>
        <taxon>Enterobacterales</taxon>
        <taxon>Enterobacteriaceae</taxon>
        <taxon>Escherichia</taxon>
    </lineage>
</organism>